<evidence type="ECO:0000313" key="4">
    <source>
        <dbReference type="Proteomes" id="UP000256514"/>
    </source>
</evidence>
<comment type="caution">
    <text evidence="3">The sequence shown here is derived from an EMBL/GenBank/DDBJ whole genome shotgun (WGS) entry which is preliminary data.</text>
</comment>
<accession>A0A3D8IPX7</accession>
<protein>
    <submittedName>
        <fullName evidence="3">Uncharacterized protein</fullName>
    </submittedName>
</protein>
<name>A0A3D8IPX7_9HELI</name>
<reference evidence="3 4" key="1">
    <citation type="submission" date="2018-04" db="EMBL/GenBank/DDBJ databases">
        <title>Novel Campyloabacter and Helicobacter Species and Strains.</title>
        <authorList>
            <person name="Mannion A.J."/>
            <person name="Shen Z."/>
            <person name="Fox J.G."/>
        </authorList>
    </citation>
    <scope>NUCLEOTIDE SEQUENCE [LARGE SCALE GENOMIC DNA]</scope>
    <source>
        <strain evidence="3 4">MIT 12-6600</strain>
    </source>
</reference>
<keyword evidence="1" id="KW-0175">Coiled coil</keyword>
<keyword evidence="2" id="KW-0472">Membrane</keyword>
<sequence length="112" mass="13301">MNLFAQWIFLTGFILFVLYMIVRTFFYKSVARKEEKNSASMKLTLSEAEILVRKHQLQLQRALGNIDNMQQEMNALKNEVKVLKARNSQYRIETDKYKARIKELEQKIEALL</sequence>
<keyword evidence="2" id="KW-0812">Transmembrane</keyword>
<keyword evidence="4" id="KW-1185">Reference proteome</keyword>
<dbReference type="Proteomes" id="UP000256514">
    <property type="component" value="Unassembled WGS sequence"/>
</dbReference>
<evidence type="ECO:0000256" key="1">
    <source>
        <dbReference type="SAM" id="Coils"/>
    </source>
</evidence>
<feature type="coiled-coil region" evidence="1">
    <location>
        <begin position="52"/>
        <end position="107"/>
    </location>
</feature>
<feature type="transmembrane region" description="Helical" evidence="2">
    <location>
        <begin position="6"/>
        <end position="26"/>
    </location>
</feature>
<organism evidence="3 4">
    <name type="scientific">Helicobacter equorum</name>
    <dbReference type="NCBI Taxonomy" id="361872"/>
    <lineage>
        <taxon>Bacteria</taxon>
        <taxon>Pseudomonadati</taxon>
        <taxon>Campylobacterota</taxon>
        <taxon>Epsilonproteobacteria</taxon>
        <taxon>Campylobacterales</taxon>
        <taxon>Helicobacteraceae</taxon>
        <taxon>Helicobacter</taxon>
    </lineage>
</organism>
<gene>
    <name evidence="3" type="ORF">CQA54_06800</name>
</gene>
<proteinExistence type="predicted"/>
<dbReference type="EMBL" id="NXLT01000005">
    <property type="protein sequence ID" value="RDU66661.1"/>
    <property type="molecule type" value="Genomic_DNA"/>
</dbReference>
<dbReference type="RefSeq" id="WP_095628432.1">
    <property type="nucleotide sequence ID" value="NZ_NXLT01000005.1"/>
</dbReference>
<dbReference type="OrthoDB" id="5339743at2"/>
<dbReference type="AlphaFoldDB" id="A0A3D8IPX7"/>
<evidence type="ECO:0000313" key="3">
    <source>
        <dbReference type="EMBL" id="RDU66661.1"/>
    </source>
</evidence>
<evidence type="ECO:0000256" key="2">
    <source>
        <dbReference type="SAM" id="Phobius"/>
    </source>
</evidence>
<keyword evidence="2" id="KW-1133">Transmembrane helix</keyword>